<dbReference type="PANTHER" id="PTHR10543">
    <property type="entry name" value="BETA-CAROTENE DIOXYGENASE"/>
    <property type="match status" value="1"/>
</dbReference>
<keyword evidence="4 5" id="KW-0408">Iron</keyword>
<dbReference type="GO" id="GO:0046872">
    <property type="term" value="F:metal ion binding"/>
    <property type="evidence" value="ECO:0007669"/>
    <property type="project" value="UniProtKB-KW"/>
</dbReference>
<evidence type="ECO:0000256" key="3">
    <source>
        <dbReference type="ARBA" id="ARBA00023002"/>
    </source>
</evidence>
<accession>A0A7S4HQS5</accession>
<keyword evidence="3" id="KW-0560">Oxidoreductase</keyword>
<evidence type="ECO:0008006" key="7">
    <source>
        <dbReference type="Google" id="ProtNLM"/>
    </source>
</evidence>
<feature type="binding site" evidence="5">
    <location>
        <position position="292"/>
    </location>
    <ligand>
        <name>Fe cation</name>
        <dbReference type="ChEBI" id="CHEBI:24875"/>
        <note>catalytic</note>
    </ligand>
</feature>
<feature type="binding site" evidence="5">
    <location>
        <position position="358"/>
    </location>
    <ligand>
        <name>Fe cation</name>
        <dbReference type="ChEBI" id="CHEBI:24875"/>
        <note>catalytic</note>
    </ligand>
</feature>
<reference evidence="6" key="1">
    <citation type="submission" date="2021-01" db="EMBL/GenBank/DDBJ databases">
        <authorList>
            <person name="Corre E."/>
            <person name="Pelletier E."/>
            <person name="Niang G."/>
            <person name="Scheremetjew M."/>
            <person name="Finn R."/>
            <person name="Kale V."/>
            <person name="Holt S."/>
            <person name="Cochrane G."/>
            <person name="Meng A."/>
            <person name="Brown T."/>
            <person name="Cohen L."/>
        </authorList>
    </citation>
    <scope>NUCLEOTIDE SEQUENCE</scope>
    <source>
        <strain evidence="6">Isolate 1302-5</strain>
    </source>
</reference>
<comment type="similarity">
    <text evidence="1">Belongs to the carotenoid oxygenase family.</text>
</comment>
<dbReference type="GO" id="GO:0010436">
    <property type="term" value="F:carotenoid dioxygenase activity"/>
    <property type="evidence" value="ECO:0007669"/>
    <property type="project" value="TreeGrafter"/>
</dbReference>
<dbReference type="GO" id="GO:0016121">
    <property type="term" value="P:carotene catabolic process"/>
    <property type="evidence" value="ECO:0007669"/>
    <property type="project" value="TreeGrafter"/>
</dbReference>
<feature type="binding site" evidence="5">
    <location>
        <position position="236"/>
    </location>
    <ligand>
        <name>Fe cation</name>
        <dbReference type="ChEBI" id="CHEBI:24875"/>
        <note>catalytic</note>
    </ligand>
</feature>
<dbReference type="PANTHER" id="PTHR10543:SF89">
    <property type="entry name" value="CAROTENOID 9,10(9',10')-CLEAVAGE DIOXYGENASE 1"/>
    <property type="match status" value="1"/>
</dbReference>
<dbReference type="Pfam" id="PF03055">
    <property type="entry name" value="RPE65"/>
    <property type="match status" value="1"/>
</dbReference>
<gene>
    <name evidence="6" type="ORF">OAUR00152_LOCUS2863</name>
</gene>
<evidence type="ECO:0000256" key="5">
    <source>
        <dbReference type="PIRSR" id="PIRSR604294-1"/>
    </source>
</evidence>
<keyword evidence="2 5" id="KW-0479">Metal-binding</keyword>
<protein>
    <recommendedName>
        <fullName evidence="7">Dioxygenase</fullName>
    </recommendedName>
</protein>
<evidence type="ECO:0000256" key="2">
    <source>
        <dbReference type="ARBA" id="ARBA00022723"/>
    </source>
</evidence>
<evidence type="ECO:0000256" key="4">
    <source>
        <dbReference type="ARBA" id="ARBA00023004"/>
    </source>
</evidence>
<name>A0A7S4HQS5_9STRA</name>
<evidence type="ECO:0000313" key="6">
    <source>
        <dbReference type="EMBL" id="CAE2206509.1"/>
    </source>
</evidence>
<dbReference type="AlphaFoldDB" id="A0A7S4HQS5"/>
<dbReference type="InterPro" id="IPR004294">
    <property type="entry name" value="Carotenoid_Oase"/>
</dbReference>
<sequence>MIIRRFTSAFGFAVASAGIFTRQGECFSPAGSKPKRSFLHQLDRVLSKFQNPEEQLKDYLYLNGNYAPVSTELVNAPVEVVEGALPPELDGLFARNGPNPVKDRLSRKYHWFDGHAMVHNLRVRDGRAYYTNQFVPSARYRVEKEMDEDFFPGLGEYSGVLGLIKILFHPTMVREKVSDLKTVAPPNTNFFLFRDRFYALNEASVPLELRVLEDGRLEPVGYELFGGALDYPMSAHPKIDSRNGDLLFHGYAVEADLVKEHGTMKVGRLSACTGEVESFFNPLGEDYVTFAHNMMHTDNYMIVYDCNVHFDAAGMFDGGPFFRTKDGYNLRFGLVPKNATGPDEVVWVDTGNPGAVVHPLNSWEEPDGTIVIWTPFCRNLLIDLESEDINEFLMVEFRIDPATGRVTRETIDNSLNVEFSDIPSTGGSFERFGYTAIQDLSTAGEGSFSGFCVWDMAERELRKAVYYREGDEGGEPIAIKADDGSVYVGVHVHNKNEDQSYFLLFDGESEETDCLIARLKLPQRVPFGFHGVWVSGKDLRSHFAHHEGSSRGERAAYQGVREAPNTAFLS</sequence>
<feature type="binding site" evidence="5">
    <location>
        <position position="530"/>
    </location>
    <ligand>
        <name>Fe cation</name>
        <dbReference type="ChEBI" id="CHEBI:24875"/>
        <note>catalytic</note>
    </ligand>
</feature>
<organism evidence="6">
    <name type="scientific">Odontella aurita</name>
    <dbReference type="NCBI Taxonomy" id="265563"/>
    <lineage>
        <taxon>Eukaryota</taxon>
        <taxon>Sar</taxon>
        <taxon>Stramenopiles</taxon>
        <taxon>Ochrophyta</taxon>
        <taxon>Bacillariophyta</taxon>
        <taxon>Mediophyceae</taxon>
        <taxon>Biddulphiophycidae</taxon>
        <taxon>Eupodiscales</taxon>
        <taxon>Odontellaceae</taxon>
        <taxon>Odontella</taxon>
    </lineage>
</organism>
<dbReference type="EMBL" id="HBKQ01004195">
    <property type="protein sequence ID" value="CAE2206509.1"/>
    <property type="molecule type" value="Transcribed_RNA"/>
</dbReference>
<comment type="cofactor">
    <cofactor evidence="5">
        <name>Fe(2+)</name>
        <dbReference type="ChEBI" id="CHEBI:29033"/>
    </cofactor>
    <text evidence="5">Binds 1 Fe(2+) ion per subunit.</text>
</comment>
<evidence type="ECO:0000256" key="1">
    <source>
        <dbReference type="ARBA" id="ARBA00006787"/>
    </source>
</evidence>
<proteinExistence type="inferred from homology"/>
<dbReference type="GO" id="GO:0009570">
    <property type="term" value="C:chloroplast stroma"/>
    <property type="evidence" value="ECO:0007669"/>
    <property type="project" value="TreeGrafter"/>
</dbReference>